<keyword evidence="2" id="KW-0472">Membrane</keyword>
<feature type="transmembrane region" description="Helical" evidence="2">
    <location>
        <begin position="38"/>
        <end position="55"/>
    </location>
</feature>
<feature type="transmembrane region" description="Helical" evidence="2">
    <location>
        <begin position="61"/>
        <end position="81"/>
    </location>
</feature>
<keyword evidence="2" id="KW-0812">Transmembrane</keyword>
<evidence type="ECO:0000256" key="1">
    <source>
        <dbReference type="SAM" id="MobiDB-lite"/>
    </source>
</evidence>
<name>A0A455T9C8_9CHLR</name>
<proteinExistence type="predicted"/>
<feature type="region of interest" description="Disordered" evidence="1">
    <location>
        <begin position="1"/>
        <end position="29"/>
    </location>
</feature>
<protein>
    <submittedName>
        <fullName evidence="3">Uncharacterized protein</fullName>
    </submittedName>
</protein>
<dbReference type="AlphaFoldDB" id="A0A455T9C8"/>
<reference evidence="3" key="1">
    <citation type="submission" date="2018-12" db="EMBL/GenBank/DDBJ databases">
        <title>Novel natural products biosynthetic potential of the class Ktedonobacteria.</title>
        <authorList>
            <person name="Zheng Y."/>
            <person name="Saitou A."/>
            <person name="Wang C.M."/>
            <person name="Toyoda A."/>
            <person name="Minakuchi Y."/>
            <person name="Sekiguchi Y."/>
            <person name="Ueda K."/>
            <person name="Takano H."/>
            <person name="Sakai Y."/>
            <person name="Yokota A."/>
            <person name="Yabe S."/>
        </authorList>
    </citation>
    <scope>NUCLEOTIDE SEQUENCE</scope>
    <source>
        <strain evidence="3">A3-2</strain>
    </source>
</reference>
<evidence type="ECO:0000256" key="2">
    <source>
        <dbReference type="SAM" id="Phobius"/>
    </source>
</evidence>
<sequence length="98" mass="10899">MSTRRSRTASRDGGPQTAEVGQRQGRGGGSWRERYRQVVSFLLIPLGLMISLRALGLGWQAWTLLLLGLAFVALGVVRLQLLPPWHLIPLRARKGEEP</sequence>
<dbReference type="EMBL" id="AP019377">
    <property type="protein sequence ID" value="BBH96072.1"/>
    <property type="molecule type" value="Genomic_DNA"/>
</dbReference>
<keyword evidence="2" id="KW-1133">Transmembrane helix</keyword>
<gene>
    <name evidence="3" type="ORF">KTA_42710</name>
</gene>
<evidence type="ECO:0000313" key="3">
    <source>
        <dbReference type="EMBL" id="BBH96072.1"/>
    </source>
</evidence>
<accession>A0A455T9C8</accession>
<organism evidence="3">
    <name type="scientific">Thermogemmatispora argillosa</name>
    <dbReference type="NCBI Taxonomy" id="2045280"/>
    <lineage>
        <taxon>Bacteria</taxon>
        <taxon>Bacillati</taxon>
        <taxon>Chloroflexota</taxon>
        <taxon>Ktedonobacteria</taxon>
        <taxon>Thermogemmatisporales</taxon>
        <taxon>Thermogemmatisporaceae</taxon>
        <taxon>Thermogemmatispora</taxon>
    </lineage>
</organism>